<accession>A0ABT3Q5Z6</accession>
<reference evidence="8 9" key="1">
    <citation type="submission" date="2022-11" db="EMBL/GenBank/DDBJ databases">
        <title>Genome sequencing of Acetobacter type strain.</title>
        <authorList>
            <person name="Heo J."/>
            <person name="Lee D."/>
            <person name="Han B.-H."/>
            <person name="Hong S.-B."/>
            <person name="Kwon S.-W."/>
        </authorList>
    </citation>
    <scope>NUCLEOTIDE SEQUENCE [LARGE SCALE GENOMIC DNA]</scope>
    <source>
        <strain evidence="8 9">KACC 21251</strain>
    </source>
</reference>
<comment type="caution">
    <text evidence="8">The sequence shown here is derived from an EMBL/GenBank/DDBJ whole genome shotgun (WGS) entry which is preliminary data.</text>
</comment>
<keyword evidence="9" id="KW-1185">Reference proteome</keyword>
<evidence type="ECO:0000256" key="2">
    <source>
        <dbReference type="ARBA" id="ARBA00022475"/>
    </source>
</evidence>
<dbReference type="RefSeq" id="WP_166119826.1">
    <property type="nucleotide sequence ID" value="NZ_JAPIUX010000002.1"/>
</dbReference>
<evidence type="ECO:0000256" key="4">
    <source>
        <dbReference type="ARBA" id="ARBA00022989"/>
    </source>
</evidence>
<dbReference type="InterPro" id="IPR051311">
    <property type="entry name" value="DedA_domain"/>
</dbReference>
<evidence type="ECO:0000313" key="9">
    <source>
        <dbReference type="Proteomes" id="UP001526446"/>
    </source>
</evidence>
<dbReference type="Proteomes" id="UP001526446">
    <property type="component" value="Unassembled WGS sequence"/>
</dbReference>
<evidence type="ECO:0000256" key="5">
    <source>
        <dbReference type="ARBA" id="ARBA00023136"/>
    </source>
</evidence>
<feature type="transmembrane region" description="Helical" evidence="6">
    <location>
        <begin position="12"/>
        <end position="29"/>
    </location>
</feature>
<dbReference type="Pfam" id="PF09335">
    <property type="entry name" value="VTT_dom"/>
    <property type="match status" value="1"/>
</dbReference>
<feature type="transmembrane region" description="Helical" evidence="6">
    <location>
        <begin position="151"/>
        <end position="174"/>
    </location>
</feature>
<dbReference type="EMBL" id="JAPIUX010000002">
    <property type="protein sequence ID" value="MCX2560710.1"/>
    <property type="molecule type" value="Genomic_DNA"/>
</dbReference>
<sequence>MIGVVVMLESMGLPLPAESLIITGALFCATTHKLHISGVVIAAVVGAVMGDNFGYLIGRALGLKLLQKYGPRFGLTPNRLLLGRYVFLKHGGSVVFFGRFIAVLRMFVALLAGANHMPWHTFLWHNALGGVCWAGGYAICTYLLGNEVLRLSGPVGILFGVSAATIIVASFFFLKRNENRLTEEALAAAAQDERLRITPL</sequence>
<proteinExistence type="predicted"/>
<dbReference type="PANTHER" id="PTHR42709:SF6">
    <property type="entry name" value="UNDECAPRENYL PHOSPHATE TRANSPORTER A"/>
    <property type="match status" value="1"/>
</dbReference>
<dbReference type="PANTHER" id="PTHR42709">
    <property type="entry name" value="ALKALINE PHOSPHATASE LIKE PROTEIN"/>
    <property type="match status" value="1"/>
</dbReference>
<feature type="domain" description="VTT" evidence="7">
    <location>
        <begin position="20"/>
        <end position="142"/>
    </location>
</feature>
<evidence type="ECO:0000256" key="3">
    <source>
        <dbReference type="ARBA" id="ARBA00022692"/>
    </source>
</evidence>
<protein>
    <submittedName>
        <fullName evidence="8">DedA family protein</fullName>
    </submittedName>
</protein>
<feature type="transmembrane region" description="Helical" evidence="6">
    <location>
        <begin position="126"/>
        <end position="145"/>
    </location>
</feature>
<gene>
    <name evidence="8" type="ORF">OQ252_04735</name>
</gene>
<evidence type="ECO:0000256" key="6">
    <source>
        <dbReference type="SAM" id="Phobius"/>
    </source>
</evidence>
<feature type="transmembrane region" description="Helical" evidence="6">
    <location>
        <begin position="36"/>
        <end position="57"/>
    </location>
</feature>
<evidence type="ECO:0000256" key="1">
    <source>
        <dbReference type="ARBA" id="ARBA00004651"/>
    </source>
</evidence>
<organism evidence="8 9">
    <name type="scientific">Acetobacter farinalis</name>
    <dbReference type="NCBI Taxonomy" id="1260984"/>
    <lineage>
        <taxon>Bacteria</taxon>
        <taxon>Pseudomonadati</taxon>
        <taxon>Pseudomonadota</taxon>
        <taxon>Alphaproteobacteria</taxon>
        <taxon>Acetobacterales</taxon>
        <taxon>Acetobacteraceae</taxon>
        <taxon>Acetobacter</taxon>
    </lineage>
</organism>
<keyword evidence="3 6" id="KW-0812">Transmembrane</keyword>
<name>A0ABT3Q5Z6_9PROT</name>
<dbReference type="InterPro" id="IPR032816">
    <property type="entry name" value="VTT_dom"/>
</dbReference>
<feature type="transmembrane region" description="Helical" evidence="6">
    <location>
        <begin position="94"/>
        <end position="114"/>
    </location>
</feature>
<keyword evidence="2" id="KW-1003">Cell membrane</keyword>
<keyword evidence="5 6" id="KW-0472">Membrane</keyword>
<keyword evidence="4 6" id="KW-1133">Transmembrane helix</keyword>
<evidence type="ECO:0000313" key="8">
    <source>
        <dbReference type="EMBL" id="MCX2560710.1"/>
    </source>
</evidence>
<comment type="subcellular location">
    <subcellularLocation>
        <location evidence="1">Cell membrane</location>
        <topology evidence="1">Multi-pass membrane protein</topology>
    </subcellularLocation>
</comment>
<evidence type="ECO:0000259" key="7">
    <source>
        <dbReference type="Pfam" id="PF09335"/>
    </source>
</evidence>